<protein>
    <submittedName>
        <fullName evidence="7">Integrase family protein</fullName>
    </submittedName>
</protein>
<dbReference type="InterPro" id="IPR013762">
    <property type="entry name" value="Integrase-like_cat_sf"/>
</dbReference>
<comment type="similarity">
    <text evidence="1">Belongs to the 'phage' integrase family.</text>
</comment>
<organism evidence="7 8">
    <name type="scientific">Oceanithermus profundus (strain DSM 14977 / NBRC 100410 / VKM B-2274 / 506)</name>
    <dbReference type="NCBI Taxonomy" id="670487"/>
    <lineage>
        <taxon>Bacteria</taxon>
        <taxon>Thermotogati</taxon>
        <taxon>Deinococcota</taxon>
        <taxon>Deinococci</taxon>
        <taxon>Thermales</taxon>
        <taxon>Thermaceae</taxon>
        <taxon>Oceanithermus</taxon>
    </lineage>
</organism>
<dbReference type="PROSITE" id="PS51900">
    <property type="entry name" value="CB"/>
    <property type="match status" value="1"/>
</dbReference>
<dbReference type="GO" id="GO:0015074">
    <property type="term" value="P:DNA integration"/>
    <property type="evidence" value="ECO:0007669"/>
    <property type="project" value="InterPro"/>
</dbReference>
<dbReference type="GO" id="GO:0003677">
    <property type="term" value="F:DNA binding"/>
    <property type="evidence" value="ECO:0007669"/>
    <property type="project" value="UniProtKB-UniRule"/>
</dbReference>
<dbReference type="CDD" id="cd00397">
    <property type="entry name" value="DNA_BRE_C"/>
    <property type="match status" value="1"/>
</dbReference>
<dbReference type="PANTHER" id="PTHR30349">
    <property type="entry name" value="PHAGE INTEGRASE-RELATED"/>
    <property type="match status" value="1"/>
</dbReference>
<dbReference type="GO" id="GO:0006310">
    <property type="term" value="P:DNA recombination"/>
    <property type="evidence" value="ECO:0007669"/>
    <property type="project" value="UniProtKB-KW"/>
</dbReference>
<dbReference type="HOGENOM" id="CLU_027562_17_1_0"/>
<dbReference type="InterPro" id="IPR002104">
    <property type="entry name" value="Integrase_catalytic"/>
</dbReference>
<accession>E4U9E0</accession>
<dbReference type="Proteomes" id="UP000008722">
    <property type="component" value="Chromosome"/>
</dbReference>
<evidence type="ECO:0000256" key="2">
    <source>
        <dbReference type="ARBA" id="ARBA00023125"/>
    </source>
</evidence>
<dbReference type="AlphaFoldDB" id="E4U9E0"/>
<reference evidence="8" key="1">
    <citation type="submission" date="2010-11" db="EMBL/GenBank/DDBJ databases">
        <title>The complete sequence of chromosome of Oceanithermus profundus DSM 14977.</title>
        <authorList>
            <consortium name="US DOE Joint Genome Institute (JGI-PGF)"/>
            <person name="Lucas S."/>
            <person name="Copeland A."/>
            <person name="Lapidus A."/>
            <person name="Bruce D."/>
            <person name="Goodwin L."/>
            <person name="Pitluck S."/>
            <person name="Kyrpides N."/>
            <person name="Mavromatis K."/>
            <person name="Pagani I."/>
            <person name="Ivanova N."/>
            <person name="Zhang X."/>
            <person name="Brettin T."/>
            <person name="Detter J.C."/>
            <person name="Tapia R."/>
            <person name="Han C."/>
            <person name="Land M."/>
            <person name="Hauser L."/>
            <person name="Markowitz V."/>
            <person name="Cheng J.-F."/>
            <person name="Hugenholtz P."/>
            <person name="Woyke T."/>
            <person name="Wu D."/>
            <person name="Tindall B."/>
            <person name="Faehnrich R."/>
            <person name="Brambilla E."/>
            <person name="Klenk H.-P."/>
            <person name="Eisen J.A."/>
        </authorList>
    </citation>
    <scope>NUCLEOTIDE SEQUENCE [LARGE SCALE GENOMIC DNA]</scope>
    <source>
        <strain evidence="8">DSM 14977 / NBRC 100410 / VKM B-2274 / 506</strain>
    </source>
</reference>
<dbReference type="STRING" id="670487.Ocepr_1516"/>
<dbReference type="PROSITE" id="PS51898">
    <property type="entry name" value="TYR_RECOMBINASE"/>
    <property type="match status" value="1"/>
</dbReference>
<dbReference type="Gene3D" id="1.10.443.10">
    <property type="entry name" value="Intergrase catalytic core"/>
    <property type="match status" value="1"/>
</dbReference>
<feature type="domain" description="Tyr recombinase" evidence="5">
    <location>
        <begin position="79"/>
        <end position="275"/>
    </location>
</feature>
<proteinExistence type="inferred from homology"/>
<evidence type="ECO:0000256" key="1">
    <source>
        <dbReference type="ARBA" id="ARBA00008857"/>
    </source>
</evidence>
<dbReference type="InterPro" id="IPR044068">
    <property type="entry name" value="CB"/>
</dbReference>
<evidence type="ECO:0000313" key="7">
    <source>
        <dbReference type="EMBL" id="ADR36969.1"/>
    </source>
</evidence>
<evidence type="ECO:0000259" key="5">
    <source>
        <dbReference type="PROSITE" id="PS51898"/>
    </source>
</evidence>
<keyword evidence="8" id="KW-1185">Reference proteome</keyword>
<dbReference type="InterPro" id="IPR011010">
    <property type="entry name" value="DNA_brk_join_enz"/>
</dbReference>
<evidence type="ECO:0000256" key="3">
    <source>
        <dbReference type="ARBA" id="ARBA00023172"/>
    </source>
</evidence>
<evidence type="ECO:0000259" key="6">
    <source>
        <dbReference type="PROSITE" id="PS51900"/>
    </source>
</evidence>
<dbReference type="KEGG" id="opr:Ocepr_1516"/>
<reference evidence="7 8" key="2">
    <citation type="journal article" date="2011" name="Stand. Genomic Sci.">
        <title>Complete genome sequence of Oceanithermus profundus type strain (506).</title>
        <authorList>
            <person name="Pati A."/>
            <person name="Zhang X."/>
            <person name="Lapidus A."/>
            <person name="Nolan M."/>
            <person name="Lucas S."/>
            <person name="Del Rio T.G."/>
            <person name="Tice H."/>
            <person name="Cheng J.F."/>
            <person name="Tapia R."/>
            <person name="Han C."/>
            <person name="Goodwin L."/>
            <person name="Pitluck S."/>
            <person name="Liolios K."/>
            <person name="Pagani I."/>
            <person name="Ivanova N."/>
            <person name="Mavromatis K."/>
            <person name="Chen A."/>
            <person name="Palaniappan K."/>
            <person name="Hauser L."/>
            <person name="Jeffries C.D."/>
            <person name="Brambilla E.M."/>
            <person name="Rohl A."/>
            <person name="Mwirichia R."/>
            <person name="Rohde M."/>
            <person name="Tindall B.J."/>
            <person name="Sikorski J."/>
            <person name="Wirth R."/>
            <person name="Goker M."/>
            <person name="Woyke T."/>
            <person name="Detter J.C."/>
            <person name="Bristow J."/>
            <person name="Eisen J.A."/>
            <person name="Markowitz V."/>
            <person name="Hugenholtz P."/>
            <person name="Kyrpides N.C."/>
            <person name="Klenk H.P."/>
            <person name="Land M."/>
        </authorList>
    </citation>
    <scope>NUCLEOTIDE SEQUENCE [LARGE SCALE GENOMIC DNA]</scope>
    <source>
        <strain evidence="8">DSM 14977 / NBRC 100410 / VKM B-2274 / 506</strain>
    </source>
</reference>
<keyword evidence="2 4" id="KW-0238">DNA-binding</keyword>
<dbReference type="InterPro" id="IPR050090">
    <property type="entry name" value="Tyrosine_recombinase_XerCD"/>
</dbReference>
<name>E4U9E0_OCEP5</name>
<evidence type="ECO:0000313" key="8">
    <source>
        <dbReference type="Proteomes" id="UP000008722"/>
    </source>
</evidence>
<dbReference type="SUPFAM" id="SSF56349">
    <property type="entry name" value="DNA breaking-rejoining enzymes"/>
    <property type="match status" value="1"/>
</dbReference>
<dbReference type="OrthoDB" id="24185at2"/>
<keyword evidence="3" id="KW-0233">DNA recombination</keyword>
<dbReference type="PANTHER" id="PTHR30349:SF64">
    <property type="entry name" value="PROPHAGE INTEGRASE INTD-RELATED"/>
    <property type="match status" value="1"/>
</dbReference>
<gene>
    <name evidence="7" type="ordered locus">Ocepr_1516</name>
</gene>
<dbReference type="RefSeq" id="WP_013458139.1">
    <property type="nucleotide sequence ID" value="NC_014761.1"/>
</dbReference>
<sequence>MHEDSRLADIINQALGDRLLEDLTPMQVQDWLDGLDYSHRTKLRALQMLRNALAEAEALELLHRNAAAPVKLPRQPRQTSGQAWTLDEARRFLAAAQKRRLCSLYRIMLALGLRVGGAIAFEVGDWAHDPAVGSLRLRTECTATVEGSLAGVKTPAARRTVYAPDDLAVALSTWLERREAEAGLPSWDEQGWLIPASNGRLLSHNNVRRDLRAAIAEAGVPRIRLHDLRHTAANLMRQAGIGREVRMQILGHQIRDVHDIYTHHVEPGELVRAARALHGLFPVPGETPTGVTGVSQQKEDGA</sequence>
<feature type="domain" description="Core-binding (CB)" evidence="6">
    <location>
        <begin position="1"/>
        <end position="57"/>
    </location>
</feature>
<evidence type="ECO:0000256" key="4">
    <source>
        <dbReference type="PROSITE-ProRule" id="PRU01248"/>
    </source>
</evidence>
<dbReference type="eggNOG" id="COG0582">
    <property type="taxonomic scope" value="Bacteria"/>
</dbReference>
<dbReference type="Pfam" id="PF00589">
    <property type="entry name" value="Phage_integrase"/>
    <property type="match status" value="1"/>
</dbReference>
<dbReference type="InterPro" id="IPR010998">
    <property type="entry name" value="Integrase_recombinase_N"/>
</dbReference>
<dbReference type="Gene3D" id="1.10.150.130">
    <property type="match status" value="1"/>
</dbReference>
<dbReference type="EMBL" id="CP002361">
    <property type="protein sequence ID" value="ADR36969.1"/>
    <property type="molecule type" value="Genomic_DNA"/>
</dbReference>